<dbReference type="Gene3D" id="3.10.450.710">
    <property type="entry name" value="Tgt2/MlaC"/>
    <property type="match status" value="1"/>
</dbReference>
<gene>
    <name evidence="2" type="ORF">EOI86_01090</name>
</gene>
<dbReference type="PANTHER" id="PTHR36573:SF1">
    <property type="entry name" value="INTERMEMBRANE PHOSPHOLIPID TRANSPORT SYSTEM BINDING PROTEIN MLAC"/>
    <property type="match status" value="1"/>
</dbReference>
<accession>A0A3S2VQI7</accession>
<dbReference type="Proteomes" id="UP000287447">
    <property type="component" value="Unassembled WGS sequence"/>
</dbReference>
<feature type="chain" id="PRO_5018741267" evidence="1">
    <location>
        <begin position="27"/>
        <end position="205"/>
    </location>
</feature>
<protein>
    <submittedName>
        <fullName evidence="2">ABC transporter substrate-binding protein</fullName>
    </submittedName>
</protein>
<organism evidence="2 3">
    <name type="scientific">Hwanghaeella grinnelliae</name>
    <dbReference type="NCBI Taxonomy" id="2500179"/>
    <lineage>
        <taxon>Bacteria</taxon>
        <taxon>Pseudomonadati</taxon>
        <taxon>Pseudomonadota</taxon>
        <taxon>Alphaproteobacteria</taxon>
        <taxon>Rhodospirillales</taxon>
        <taxon>Rhodospirillaceae</taxon>
        <taxon>Hwanghaeella</taxon>
    </lineage>
</organism>
<proteinExistence type="predicted"/>
<dbReference type="Pfam" id="PF05494">
    <property type="entry name" value="MlaC"/>
    <property type="match status" value="1"/>
</dbReference>
<dbReference type="EMBL" id="SADE01000001">
    <property type="protein sequence ID" value="RVU37930.1"/>
    <property type="molecule type" value="Genomic_DNA"/>
</dbReference>
<dbReference type="InterPro" id="IPR042245">
    <property type="entry name" value="Tgt2/MlaC_sf"/>
</dbReference>
<keyword evidence="3" id="KW-1185">Reference proteome</keyword>
<sequence length="205" mass="23056">MIKISRRLFVALLTFAWLCPIQPVMAGESPDAFIARLAAGAIENLTAPDIPPEERQERFRTMLQDGFDLENVSNFLLGPFRRKASDEEIDAFRSALEDNVVVTYAWRFASYNGQEFNVGGVRDGSRGQKVVSSTLKQNGDAPPVTIEWRLTPHDDSWRIFDIVIEGLSMLVTQRDEYAAVIRRNDGQVGALIDAIRAQNEKLRNS</sequence>
<evidence type="ECO:0000256" key="1">
    <source>
        <dbReference type="SAM" id="SignalP"/>
    </source>
</evidence>
<dbReference type="PANTHER" id="PTHR36573">
    <property type="entry name" value="INTERMEMBRANE PHOSPHOLIPID TRANSPORT SYSTEM BINDING PROTEIN MLAC"/>
    <property type="match status" value="1"/>
</dbReference>
<dbReference type="AlphaFoldDB" id="A0A3S2VQI7"/>
<evidence type="ECO:0000313" key="3">
    <source>
        <dbReference type="Proteomes" id="UP000287447"/>
    </source>
</evidence>
<name>A0A3S2VQI7_9PROT</name>
<comment type="caution">
    <text evidence="2">The sequence shown here is derived from an EMBL/GenBank/DDBJ whole genome shotgun (WGS) entry which is preliminary data.</text>
</comment>
<feature type="signal peptide" evidence="1">
    <location>
        <begin position="1"/>
        <end position="26"/>
    </location>
</feature>
<dbReference type="InterPro" id="IPR008869">
    <property type="entry name" value="MlaC/ttg2D"/>
</dbReference>
<reference evidence="3" key="1">
    <citation type="submission" date="2019-01" db="EMBL/GenBank/DDBJ databases">
        <title>Gri0909 isolated from a small marine red alga.</title>
        <authorList>
            <person name="Kim J."/>
            <person name="Jeong S.E."/>
            <person name="Jeon C.O."/>
        </authorList>
    </citation>
    <scope>NUCLEOTIDE SEQUENCE [LARGE SCALE GENOMIC DNA]</scope>
    <source>
        <strain evidence="3">Gri0909</strain>
    </source>
</reference>
<dbReference type="RefSeq" id="WP_127763303.1">
    <property type="nucleotide sequence ID" value="NZ_SADE01000001.1"/>
</dbReference>
<keyword evidence="1" id="KW-0732">Signal</keyword>
<dbReference type="OrthoDB" id="8099120at2"/>
<evidence type="ECO:0000313" key="2">
    <source>
        <dbReference type="EMBL" id="RVU37930.1"/>
    </source>
</evidence>